<keyword evidence="3 5" id="KW-0808">Transferase</keyword>
<feature type="domain" description="Formyl transferase N-terminal" evidence="6">
    <location>
        <begin position="5"/>
        <end position="174"/>
    </location>
</feature>
<dbReference type="PANTHER" id="PTHR11138">
    <property type="entry name" value="METHIONYL-TRNA FORMYLTRANSFERASE"/>
    <property type="match status" value="1"/>
</dbReference>
<dbReference type="InterPro" id="IPR011034">
    <property type="entry name" value="Formyl_transferase-like_C_sf"/>
</dbReference>
<dbReference type="OrthoDB" id="9802815at2"/>
<dbReference type="InterPro" id="IPR005793">
    <property type="entry name" value="Formyl_trans_C"/>
</dbReference>
<dbReference type="Pfam" id="PF02911">
    <property type="entry name" value="Formyl_trans_C"/>
    <property type="match status" value="1"/>
</dbReference>
<dbReference type="RefSeq" id="WP_123214683.1">
    <property type="nucleotide sequence ID" value="NZ_RJTM01000018.1"/>
</dbReference>
<comment type="caution">
    <text evidence="8">The sequence shown here is derived from an EMBL/GenBank/DDBJ whole genome shotgun (WGS) entry which is preliminary data.</text>
</comment>
<evidence type="ECO:0000256" key="5">
    <source>
        <dbReference type="HAMAP-Rule" id="MF_00182"/>
    </source>
</evidence>
<comment type="function">
    <text evidence="5">Attaches a formyl group to the free amino group of methionyl-tRNA(fMet). The formyl group appears to play a dual role in the initiator identity of N-formylmethionyl-tRNA by promoting its recognition by IF2 and preventing the misappropriation of this tRNA by the elongation apparatus.</text>
</comment>
<dbReference type="NCBIfam" id="TIGR00460">
    <property type="entry name" value="fmt"/>
    <property type="match status" value="1"/>
</dbReference>
<dbReference type="SUPFAM" id="SSF50486">
    <property type="entry name" value="FMT C-terminal domain-like"/>
    <property type="match status" value="1"/>
</dbReference>
<dbReference type="Proteomes" id="UP000267469">
    <property type="component" value="Unassembled WGS sequence"/>
</dbReference>
<organism evidence="8 9">
    <name type="scientific">Sinomicrobium pectinilyticum</name>
    <dbReference type="NCBI Taxonomy" id="1084421"/>
    <lineage>
        <taxon>Bacteria</taxon>
        <taxon>Pseudomonadati</taxon>
        <taxon>Bacteroidota</taxon>
        <taxon>Flavobacteriia</taxon>
        <taxon>Flavobacteriales</taxon>
        <taxon>Flavobacteriaceae</taxon>
        <taxon>Sinomicrobium</taxon>
    </lineage>
</organism>
<dbReference type="Gene3D" id="3.40.50.12230">
    <property type="match status" value="1"/>
</dbReference>
<name>A0A3N0EWP8_SINP1</name>
<evidence type="ECO:0000256" key="3">
    <source>
        <dbReference type="ARBA" id="ARBA00022679"/>
    </source>
</evidence>
<dbReference type="PANTHER" id="PTHR11138:SF5">
    <property type="entry name" value="METHIONYL-TRNA FORMYLTRANSFERASE, MITOCHONDRIAL"/>
    <property type="match status" value="1"/>
</dbReference>
<accession>A0A3N0EWP8</accession>
<reference evidence="8 9" key="1">
    <citation type="submission" date="2018-10" db="EMBL/GenBank/DDBJ databases">
        <title>Sinomicrobium pectinilyticum sp. nov., a pectinase-producing bacterium isolated from alkaline and saline soil, and emended description of the genus Sinomicrobium.</title>
        <authorList>
            <person name="Cheng B."/>
            <person name="Li C."/>
            <person name="Lai Q."/>
            <person name="Du M."/>
            <person name="Shao Z."/>
            <person name="Xu P."/>
            <person name="Yang C."/>
        </authorList>
    </citation>
    <scope>NUCLEOTIDE SEQUENCE [LARGE SCALE GENOMIC DNA]</scope>
    <source>
        <strain evidence="8 9">5DNS001</strain>
    </source>
</reference>
<dbReference type="InterPro" id="IPR002376">
    <property type="entry name" value="Formyl_transf_N"/>
</dbReference>
<feature type="domain" description="Formyl transferase C-terminal" evidence="7">
    <location>
        <begin position="206"/>
        <end position="306"/>
    </location>
</feature>
<evidence type="ECO:0000256" key="1">
    <source>
        <dbReference type="ARBA" id="ARBA00010699"/>
    </source>
</evidence>
<dbReference type="SUPFAM" id="SSF53328">
    <property type="entry name" value="Formyltransferase"/>
    <property type="match status" value="1"/>
</dbReference>
<keyword evidence="9" id="KW-1185">Reference proteome</keyword>
<evidence type="ECO:0000313" key="8">
    <source>
        <dbReference type="EMBL" id="RNL92296.1"/>
    </source>
</evidence>
<evidence type="ECO:0000256" key="2">
    <source>
        <dbReference type="ARBA" id="ARBA00012261"/>
    </source>
</evidence>
<gene>
    <name evidence="5" type="primary">fmt</name>
    <name evidence="8" type="ORF">ED312_03800</name>
</gene>
<dbReference type="EMBL" id="RJTM01000018">
    <property type="protein sequence ID" value="RNL92296.1"/>
    <property type="molecule type" value="Genomic_DNA"/>
</dbReference>
<evidence type="ECO:0000259" key="7">
    <source>
        <dbReference type="Pfam" id="PF02911"/>
    </source>
</evidence>
<comment type="similarity">
    <text evidence="1 5">Belongs to the Fmt family.</text>
</comment>
<dbReference type="GO" id="GO:0004479">
    <property type="term" value="F:methionyl-tRNA formyltransferase activity"/>
    <property type="evidence" value="ECO:0007669"/>
    <property type="project" value="UniProtKB-UniRule"/>
</dbReference>
<evidence type="ECO:0000259" key="6">
    <source>
        <dbReference type="Pfam" id="PF00551"/>
    </source>
</evidence>
<keyword evidence="4 5" id="KW-0648">Protein biosynthesis</keyword>
<dbReference type="CDD" id="cd08646">
    <property type="entry name" value="FMT_core_Met-tRNA-FMT_N"/>
    <property type="match status" value="1"/>
</dbReference>
<proteinExistence type="inferred from homology"/>
<dbReference type="InterPro" id="IPR041711">
    <property type="entry name" value="Met-tRNA-FMT_N"/>
</dbReference>
<dbReference type="AlphaFoldDB" id="A0A3N0EWP8"/>
<dbReference type="InterPro" id="IPR036477">
    <property type="entry name" value="Formyl_transf_N_sf"/>
</dbReference>
<dbReference type="Pfam" id="PF00551">
    <property type="entry name" value="Formyl_trans_N"/>
    <property type="match status" value="1"/>
</dbReference>
<dbReference type="HAMAP" id="MF_00182">
    <property type="entry name" value="Formyl_trans"/>
    <property type="match status" value="1"/>
</dbReference>
<protein>
    <recommendedName>
        <fullName evidence="2 5">Methionyl-tRNA formyltransferase</fullName>
        <ecNumber evidence="2 5">2.1.2.9</ecNumber>
    </recommendedName>
</protein>
<feature type="binding site" evidence="5">
    <location>
        <begin position="111"/>
        <end position="114"/>
    </location>
    <ligand>
        <name>(6S)-5,6,7,8-tetrahydrofolate</name>
        <dbReference type="ChEBI" id="CHEBI:57453"/>
    </ligand>
</feature>
<evidence type="ECO:0000256" key="4">
    <source>
        <dbReference type="ARBA" id="ARBA00022917"/>
    </source>
</evidence>
<dbReference type="CDD" id="cd08704">
    <property type="entry name" value="Met_tRNA_FMT_C"/>
    <property type="match status" value="1"/>
</dbReference>
<evidence type="ECO:0000313" key="9">
    <source>
        <dbReference type="Proteomes" id="UP000267469"/>
    </source>
</evidence>
<sequence>MRNLRIVFMGTPDFAVGTLKKLVENNYDIAGVITAPDKPAGRGRKLQESAVKKYAVAQNLKVLQPGNLKDEQFLSALRALEANLQVVVAFRMLPRAVWQMPEYGTFNLHASLLPDYRGAAPINRAIMNGETVTGVTTFFIDDKIDTGEIIMQTKTDIGPDENAGDLHDKLMNIGAGLVLDTVRQIEAGKVVTQKQEEPGVLKTAGKIHKDTCKTDWNDSMENIYNHIRGLSPYPGAWTTLVDGEKEEQVKIFRAEKEKGRHNEPSGKVITGKNEVKVAVRDGFIRLLEIQLPGKRKMHITDVLNGYTFGPEANVS</sequence>
<dbReference type="EC" id="2.1.2.9" evidence="2 5"/>
<comment type="catalytic activity">
    <reaction evidence="5">
        <text>L-methionyl-tRNA(fMet) + (6R)-10-formyltetrahydrofolate = N-formyl-L-methionyl-tRNA(fMet) + (6S)-5,6,7,8-tetrahydrofolate + H(+)</text>
        <dbReference type="Rhea" id="RHEA:24380"/>
        <dbReference type="Rhea" id="RHEA-COMP:9952"/>
        <dbReference type="Rhea" id="RHEA-COMP:9953"/>
        <dbReference type="ChEBI" id="CHEBI:15378"/>
        <dbReference type="ChEBI" id="CHEBI:57453"/>
        <dbReference type="ChEBI" id="CHEBI:78530"/>
        <dbReference type="ChEBI" id="CHEBI:78844"/>
        <dbReference type="ChEBI" id="CHEBI:195366"/>
        <dbReference type="EC" id="2.1.2.9"/>
    </reaction>
</comment>
<dbReference type="InterPro" id="IPR044135">
    <property type="entry name" value="Met-tRNA-FMT_C"/>
</dbReference>
<dbReference type="InterPro" id="IPR005794">
    <property type="entry name" value="Fmt"/>
</dbReference>
<dbReference type="GO" id="GO:0005829">
    <property type="term" value="C:cytosol"/>
    <property type="evidence" value="ECO:0007669"/>
    <property type="project" value="TreeGrafter"/>
</dbReference>